<evidence type="ECO:0000256" key="9">
    <source>
        <dbReference type="SAM" id="MobiDB-lite"/>
    </source>
</evidence>
<accession>A0AAW1RGP4</accession>
<comment type="similarity">
    <text evidence="7">Belongs to the plant Proton pump-interactor protein family.</text>
</comment>
<feature type="region of interest" description="Disordered" evidence="9">
    <location>
        <begin position="402"/>
        <end position="442"/>
    </location>
</feature>
<keyword evidence="12" id="KW-1185">Reference proteome</keyword>
<dbReference type="Proteomes" id="UP001445335">
    <property type="component" value="Unassembled WGS sequence"/>
</dbReference>
<feature type="compositionally biased region" description="Low complexity" evidence="9">
    <location>
        <begin position="350"/>
        <end position="390"/>
    </location>
</feature>
<protein>
    <recommendedName>
        <fullName evidence="13">Proton pump-interactor 1</fullName>
    </recommendedName>
</protein>
<gene>
    <name evidence="11" type="ORF">WJX81_005857</name>
</gene>
<dbReference type="AlphaFoldDB" id="A0AAW1RGP4"/>
<comment type="subcellular location">
    <subcellularLocation>
        <location evidence="1">Cell membrane</location>
        <topology evidence="1">Single-pass membrane protein</topology>
    </subcellularLocation>
</comment>
<dbReference type="EMBL" id="JALJOU010000038">
    <property type="protein sequence ID" value="KAK9832840.1"/>
    <property type="molecule type" value="Genomic_DNA"/>
</dbReference>
<evidence type="ECO:0000256" key="2">
    <source>
        <dbReference type="ARBA" id="ARBA00022475"/>
    </source>
</evidence>
<feature type="region of interest" description="Disordered" evidence="9">
    <location>
        <begin position="306"/>
        <end position="326"/>
    </location>
</feature>
<feature type="region of interest" description="Disordered" evidence="9">
    <location>
        <begin position="338"/>
        <end position="390"/>
    </location>
</feature>
<dbReference type="PANTHER" id="PTHR32219:SF3">
    <property type="entry name" value="CALPONIN-LIKE DOMAIN PROTEIN"/>
    <property type="match status" value="1"/>
</dbReference>
<organism evidence="11 12">
    <name type="scientific">Elliptochloris bilobata</name>
    <dbReference type="NCBI Taxonomy" id="381761"/>
    <lineage>
        <taxon>Eukaryota</taxon>
        <taxon>Viridiplantae</taxon>
        <taxon>Chlorophyta</taxon>
        <taxon>core chlorophytes</taxon>
        <taxon>Trebouxiophyceae</taxon>
        <taxon>Trebouxiophyceae incertae sedis</taxon>
        <taxon>Elliptochloris clade</taxon>
        <taxon>Elliptochloris</taxon>
    </lineage>
</organism>
<keyword evidence="3 10" id="KW-0812">Transmembrane</keyword>
<evidence type="ECO:0000256" key="1">
    <source>
        <dbReference type="ARBA" id="ARBA00004162"/>
    </source>
</evidence>
<feature type="compositionally biased region" description="Basic and acidic residues" evidence="9">
    <location>
        <begin position="483"/>
        <end position="497"/>
    </location>
</feature>
<feature type="compositionally biased region" description="Low complexity" evidence="9">
    <location>
        <begin position="422"/>
        <end position="431"/>
    </location>
</feature>
<comment type="caution">
    <text evidence="11">The sequence shown here is derived from an EMBL/GenBank/DDBJ whole genome shotgun (WGS) entry which is preliminary data.</text>
</comment>
<sequence>MYFVRHPRAPEDPGELHTKGIENEMEAYQVQMRVLNESINLKKMERDSAKDARNAAQEALNACRAACNSKDAEILPLRELRKQQREGRNAVRSLFDDLDVTSEAELDARLCELNHRMAHESNTVAEEKKMIALMKKLEAQREKVVAADTKRQHLTVTASDAANWQARLAELEAERTALQAELETQLAIRNRCKDSEVALNQGVEDAMAERKRVKELSDAAYGRLQAMRRDKRARNGPFQDNRRFSAQVRDLVRDDHAEEARAKCEKQVDAELARLAAEPELRKEYYALWDVQRKYAFWQADDEPHAAPALPKGRQAAAAPPAAAQRTPQDIIAEALREAQEEASAKKRATAAATASKAPGAASTSSAAPPPAENGGAPPQAAAPAGPRAPAVPVPGATAVAAGDAAADRARAARRRAKEAAEAAAARAAVALPDLGRDEPFVPPTAVLKTEVRVSEEEAKTRAREHNAAAAREAEARRKRAVDKKARLADAKARSATEARAQTARPPREAAQANGGPAVPEAPEADKLAADEDMALASVSAPEPAPLPKATPTPAAPLAKKAKSVAVPKARNMGKAKKGWQRHLPRSRGDRIALAGVLAVALAVLLWLAYIYVLPLLTLSKAKGSATRTVDEI</sequence>
<feature type="region of interest" description="Disordered" evidence="9">
    <location>
        <begin position="476"/>
        <end position="522"/>
    </location>
</feature>
<reference evidence="11 12" key="1">
    <citation type="journal article" date="2024" name="Nat. Commun.">
        <title>Phylogenomics reveals the evolutionary origins of lichenization in chlorophyte algae.</title>
        <authorList>
            <person name="Puginier C."/>
            <person name="Libourel C."/>
            <person name="Otte J."/>
            <person name="Skaloud P."/>
            <person name="Haon M."/>
            <person name="Grisel S."/>
            <person name="Petersen M."/>
            <person name="Berrin J.G."/>
            <person name="Delaux P.M."/>
            <person name="Dal Grande F."/>
            <person name="Keller J."/>
        </authorList>
    </citation>
    <scope>NUCLEOTIDE SEQUENCE [LARGE SCALE GENOMIC DNA]</scope>
    <source>
        <strain evidence="11 12">SAG 245.80</strain>
    </source>
</reference>
<dbReference type="GO" id="GO:0005886">
    <property type="term" value="C:plasma membrane"/>
    <property type="evidence" value="ECO:0007669"/>
    <property type="project" value="UniProtKB-SubCell"/>
</dbReference>
<feature type="compositionally biased region" description="Basic residues" evidence="9">
    <location>
        <begin position="572"/>
        <end position="584"/>
    </location>
</feature>
<evidence type="ECO:0000313" key="12">
    <source>
        <dbReference type="Proteomes" id="UP001445335"/>
    </source>
</evidence>
<feature type="coiled-coil region" evidence="8">
    <location>
        <begin position="154"/>
        <end position="188"/>
    </location>
</feature>
<evidence type="ECO:0000256" key="10">
    <source>
        <dbReference type="SAM" id="Phobius"/>
    </source>
</evidence>
<keyword evidence="2" id="KW-1003">Cell membrane</keyword>
<name>A0AAW1RGP4_9CHLO</name>
<feature type="region of interest" description="Disordered" evidence="9">
    <location>
        <begin position="541"/>
        <end position="584"/>
    </location>
</feature>
<feature type="compositionally biased region" description="Low complexity" evidence="9">
    <location>
        <begin position="556"/>
        <end position="570"/>
    </location>
</feature>
<feature type="transmembrane region" description="Helical" evidence="10">
    <location>
        <begin position="592"/>
        <end position="613"/>
    </location>
</feature>
<keyword evidence="5 8" id="KW-0175">Coiled coil</keyword>
<evidence type="ECO:0000256" key="3">
    <source>
        <dbReference type="ARBA" id="ARBA00022692"/>
    </source>
</evidence>
<dbReference type="InterPro" id="IPR055282">
    <property type="entry name" value="PPI1-4"/>
</dbReference>
<evidence type="ECO:0000256" key="5">
    <source>
        <dbReference type="ARBA" id="ARBA00023054"/>
    </source>
</evidence>
<evidence type="ECO:0000313" key="11">
    <source>
        <dbReference type="EMBL" id="KAK9832840.1"/>
    </source>
</evidence>
<keyword evidence="4 10" id="KW-1133">Transmembrane helix</keyword>
<evidence type="ECO:0000256" key="4">
    <source>
        <dbReference type="ARBA" id="ARBA00022989"/>
    </source>
</evidence>
<evidence type="ECO:0000256" key="8">
    <source>
        <dbReference type="SAM" id="Coils"/>
    </source>
</evidence>
<dbReference type="PANTHER" id="PTHR32219">
    <property type="entry name" value="RNA-BINDING PROTEIN YLMH-RELATED"/>
    <property type="match status" value="1"/>
</dbReference>
<evidence type="ECO:0008006" key="13">
    <source>
        <dbReference type="Google" id="ProtNLM"/>
    </source>
</evidence>
<evidence type="ECO:0000256" key="6">
    <source>
        <dbReference type="ARBA" id="ARBA00023136"/>
    </source>
</evidence>
<feature type="compositionally biased region" description="Pro residues" evidence="9">
    <location>
        <begin position="543"/>
        <end position="555"/>
    </location>
</feature>
<proteinExistence type="inferred from homology"/>
<keyword evidence="6 10" id="KW-0472">Membrane</keyword>
<evidence type="ECO:0000256" key="7">
    <source>
        <dbReference type="ARBA" id="ARBA00038080"/>
    </source>
</evidence>